<dbReference type="PANTHER" id="PTHR47074:SF11">
    <property type="entry name" value="REVERSE TRANSCRIPTASE-LIKE PROTEIN"/>
    <property type="match status" value="1"/>
</dbReference>
<dbReference type="InterPro" id="IPR036397">
    <property type="entry name" value="RNaseH_sf"/>
</dbReference>
<evidence type="ECO:0000313" key="3">
    <source>
        <dbReference type="Proteomes" id="UP001281410"/>
    </source>
</evidence>
<proteinExistence type="predicted"/>
<protein>
    <recommendedName>
        <fullName evidence="1">RNase H type-1 domain-containing protein</fullName>
    </recommendedName>
</protein>
<dbReference type="GO" id="GO:0004523">
    <property type="term" value="F:RNA-DNA hybrid ribonuclease activity"/>
    <property type="evidence" value="ECO:0007669"/>
    <property type="project" value="InterPro"/>
</dbReference>
<dbReference type="PANTHER" id="PTHR47074">
    <property type="entry name" value="BNAC02G40300D PROTEIN"/>
    <property type="match status" value="1"/>
</dbReference>
<dbReference type="CDD" id="cd06222">
    <property type="entry name" value="RNase_H_like"/>
    <property type="match status" value="1"/>
</dbReference>
<reference evidence="2" key="1">
    <citation type="journal article" date="2023" name="Plant J.">
        <title>Genome sequences and population genomics provide insights into the demographic history, inbreeding, and mutation load of two 'living fossil' tree species of Dipteronia.</title>
        <authorList>
            <person name="Feng Y."/>
            <person name="Comes H.P."/>
            <person name="Chen J."/>
            <person name="Zhu S."/>
            <person name="Lu R."/>
            <person name="Zhang X."/>
            <person name="Li P."/>
            <person name="Qiu J."/>
            <person name="Olsen K.M."/>
            <person name="Qiu Y."/>
        </authorList>
    </citation>
    <scope>NUCLEOTIDE SEQUENCE</scope>
    <source>
        <strain evidence="2">NBL</strain>
    </source>
</reference>
<dbReference type="Proteomes" id="UP001281410">
    <property type="component" value="Unassembled WGS sequence"/>
</dbReference>
<gene>
    <name evidence="2" type="ORF">Dsin_004664</name>
</gene>
<dbReference type="Gene3D" id="3.30.420.10">
    <property type="entry name" value="Ribonuclease H-like superfamily/Ribonuclease H"/>
    <property type="match status" value="1"/>
</dbReference>
<evidence type="ECO:0000313" key="2">
    <source>
        <dbReference type="EMBL" id="KAK3224802.1"/>
    </source>
</evidence>
<comment type="caution">
    <text evidence="2">The sequence shown here is derived from an EMBL/GenBank/DDBJ whole genome shotgun (WGS) entry which is preliminary data.</text>
</comment>
<feature type="domain" description="RNase H type-1" evidence="1">
    <location>
        <begin position="35"/>
        <end position="150"/>
    </location>
</feature>
<dbReference type="Pfam" id="PF13456">
    <property type="entry name" value="RVT_3"/>
    <property type="match status" value="1"/>
</dbReference>
<dbReference type="InterPro" id="IPR012337">
    <property type="entry name" value="RNaseH-like_sf"/>
</dbReference>
<dbReference type="SUPFAM" id="SSF53098">
    <property type="entry name" value="Ribonuclease H-like"/>
    <property type="match status" value="1"/>
</dbReference>
<dbReference type="GO" id="GO:0003676">
    <property type="term" value="F:nucleic acid binding"/>
    <property type="evidence" value="ECO:0007669"/>
    <property type="project" value="InterPro"/>
</dbReference>
<accession>A0AAE0AWA6</accession>
<name>A0AAE0AWA6_9ROSI</name>
<dbReference type="InterPro" id="IPR044730">
    <property type="entry name" value="RNase_H-like_dom_plant"/>
</dbReference>
<dbReference type="AlphaFoldDB" id="A0AAE0AWA6"/>
<sequence length="152" mass="16479">MSDFRDANDDIVKKVSEQVGATNWVPPNSGLFKLNTDAALNASGCVVGVGLVVQDSMCYVLATSSQRVVVTYNTQLAEAVTIHRGLVLACETGLYPVEVESDAKVVIGWINDSKHYSSKVGLVIDAIRKILRYNVSCFIKFVSRKANVVAIL</sequence>
<evidence type="ECO:0000259" key="1">
    <source>
        <dbReference type="Pfam" id="PF13456"/>
    </source>
</evidence>
<dbReference type="InterPro" id="IPR002156">
    <property type="entry name" value="RNaseH_domain"/>
</dbReference>
<keyword evidence="3" id="KW-1185">Reference proteome</keyword>
<dbReference type="EMBL" id="JANJYJ010000002">
    <property type="protein sequence ID" value="KAK3224802.1"/>
    <property type="molecule type" value="Genomic_DNA"/>
</dbReference>
<organism evidence="2 3">
    <name type="scientific">Dipteronia sinensis</name>
    <dbReference type="NCBI Taxonomy" id="43782"/>
    <lineage>
        <taxon>Eukaryota</taxon>
        <taxon>Viridiplantae</taxon>
        <taxon>Streptophyta</taxon>
        <taxon>Embryophyta</taxon>
        <taxon>Tracheophyta</taxon>
        <taxon>Spermatophyta</taxon>
        <taxon>Magnoliopsida</taxon>
        <taxon>eudicotyledons</taxon>
        <taxon>Gunneridae</taxon>
        <taxon>Pentapetalae</taxon>
        <taxon>rosids</taxon>
        <taxon>malvids</taxon>
        <taxon>Sapindales</taxon>
        <taxon>Sapindaceae</taxon>
        <taxon>Hippocastanoideae</taxon>
        <taxon>Acereae</taxon>
        <taxon>Dipteronia</taxon>
    </lineage>
</organism>
<dbReference type="InterPro" id="IPR052929">
    <property type="entry name" value="RNase_H-like_EbsB-rel"/>
</dbReference>